<evidence type="ECO:0000256" key="2">
    <source>
        <dbReference type="ARBA" id="ARBA00023326"/>
    </source>
</evidence>
<keyword evidence="2" id="KW-0624">Polysaccharide degradation</keyword>
<keyword evidence="2" id="KW-0119">Carbohydrate metabolism</keyword>
<gene>
    <name evidence="5" type="ORF">GA0070618_5348</name>
</gene>
<reference evidence="6" key="1">
    <citation type="submission" date="2016-06" db="EMBL/GenBank/DDBJ databases">
        <authorList>
            <person name="Varghese N."/>
            <person name="Submissions Spin"/>
        </authorList>
    </citation>
    <scope>NUCLEOTIDE SEQUENCE [LARGE SCALE GENOMIC DNA]</scope>
    <source>
        <strain evidence="6">DSM 43816</strain>
    </source>
</reference>
<dbReference type="SUPFAM" id="SSF49265">
    <property type="entry name" value="Fibronectin type III"/>
    <property type="match status" value="3"/>
</dbReference>
<accession>A0A1C4ZJU6</accession>
<dbReference type="InterPro" id="IPR006311">
    <property type="entry name" value="TAT_signal"/>
</dbReference>
<evidence type="ECO:0000259" key="4">
    <source>
        <dbReference type="PROSITE" id="PS50853"/>
    </source>
</evidence>
<evidence type="ECO:0000256" key="3">
    <source>
        <dbReference type="SAM" id="SignalP"/>
    </source>
</evidence>
<dbReference type="InterPro" id="IPR003961">
    <property type="entry name" value="FN3_dom"/>
</dbReference>
<keyword evidence="3" id="KW-0732">Signal</keyword>
<dbReference type="Pfam" id="PF00041">
    <property type="entry name" value="fn3"/>
    <property type="match status" value="1"/>
</dbReference>
<evidence type="ECO:0000313" key="6">
    <source>
        <dbReference type="Proteomes" id="UP000198253"/>
    </source>
</evidence>
<keyword evidence="6" id="KW-1185">Reference proteome</keyword>
<dbReference type="AlphaFoldDB" id="A0A1C4ZJU6"/>
<feature type="domain" description="Fibronectin type-III" evidence="4">
    <location>
        <begin position="220"/>
        <end position="309"/>
    </location>
</feature>
<dbReference type="PROSITE" id="PS51318">
    <property type="entry name" value="TAT"/>
    <property type="match status" value="1"/>
</dbReference>
<feature type="domain" description="Fibronectin type-III" evidence="4">
    <location>
        <begin position="310"/>
        <end position="393"/>
    </location>
</feature>
<dbReference type="SMART" id="SM00060">
    <property type="entry name" value="FN3"/>
    <property type="match status" value="5"/>
</dbReference>
<dbReference type="RefSeq" id="WP_088984050.1">
    <property type="nucleotide sequence ID" value="NZ_LT607413.1"/>
</dbReference>
<dbReference type="InterPro" id="IPR036116">
    <property type="entry name" value="FN3_sf"/>
</dbReference>
<dbReference type="PROSITE" id="PS50853">
    <property type="entry name" value="FN3"/>
    <property type="match status" value="2"/>
</dbReference>
<dbReference type="OrthoDB" id="3344786at2"/>
<feature type="signal peptide" evidence="3">
    <location>
        <begin position="1"/>
        <end position="29"/>
    </location>
</feature>
<evidence type="ECO:0000256" key="1">
    <source>
        <dbReference type="ARBA" id="ARBA00023295"/>
    </source>
</evidence>
<protein>
    <submittedName>
        <fullName evidence="5">Fibronectin type 3 domain-containing protein</fullName>
    </submittedName>
</protein>
<dbReference type="InParanoid" id="A0A1C4ZJU6"/>
<sequence length="493" mass="50718">MSPPLRRRGAILLATVLGTLATTAPAASAGSTGPATPTALWASTTGSSISLTWEQPRTGSRATAFRVYENDQVVARTTTTAAYLDVPFGSTHTYTVTAVDRRGRESARATPATGRSWQYGYNPECMPDPGVPVSVREVTASAVAIAWTRHPLGGDLELRVDGRSLGPVPGTSVRVGGLTPAASHQFALYRYSQCPGSGGPRLAGSLTATTAPGDPARLAAPTGLTVTGRTDSTVDLSWTAPPGTPPTRYAIYDGATLVAATTGTTVTVDRLYHATWHRFTVAALDAAGNESTHSAAATVATETCLTEPPRPVDLRVTGTSPSSARLAWIFDSTADSYTVLDGDTPVATTRYAEAVLTGLPSASAHAYRVVASLAQGCGASPRSRRVEVTTPDGPPARPAAPASLVVSGNVPAVWPSSAQVTLTWSSSTGGEPPAGYRLYEGATVVGETAGTSLTLPVGAGTTHEYVVVAVDASGHESAPSPRVTVRAMYLPPP</sequence>
<feature type="chain" id="PRO_5038946237" evidence="3">
    <location>
        <begin position="30"/>
        <end position="493"/>
    </location>
</feature>
<name>A0A1C4ZJU6_MICEC</name>
<dbReference type="Proteomes" id="UP000198253">
    <property type="component" value="Chromosome I"/>
</dbReference>
<keyword evidence="1" id="KW-0378">Hydrolase</keyword>
<dbReference type="GO" id="GO:0000272">
    <property type="term" value="P:polysaccharide catabolic process"/>
    <property type="evidence" value="ECO:0007669"/>
    <property type="project" value="UniProtKB-KW"/>
</dbReference>
<evidence type="ECO:0000313" key="5">
    <source>
        <dbReference type="EMBL" id="SCF33064.1"/>
    </source>
</evidence>
<keyword evidence="1" id="KW-0326">Glycosidase</keyword>
<proteinExistence type="predicted"/>
<dbReference type="GO" id="GO:0016798">
    <property type="term" value="F:hydrolase activity, acting on glycosyl bonds"/>
    <property type="evidence" value="ECO:0007669"/>
    <property type="project" value="UniProtKB-KW"/>
</dbReference>
<dbReference type="InterPro" id="IPR013783">
    <property type="entry name" value="Ig-like_fold"/>
</dbReference>
<dbReference type="Gene3D" id="2.60.40.10">
    <property type="entry name" value="Immunoglobulins"/>
    <property type="match status" value="4"/>
</dbReference>
<dbReference type="EMBL" id="LT607413">
    <property type="protein sequence ID" value="SCF33064.1"/>
    <property type="molecule type" value="Genomic_DNA"/>
</dbReference>
<organism evidence="5 6">
    <name type="scientific">Micromonospora echinospora</name>
    <name type="common">Micromonospora purpurea</name>
    <dbReference type="NCBI Taxonomy" id="1877"/>
    <lineage>
        <taxon>Bacteria</taxon>
        <taxon>Bacillati</taxon>
        <taxon>Actinomycetota</taxon>
        <taxon>Actinomycetes</taxon>
        <taxon>Micromonosporales</taxon>
        <taxon>Micromonosporaceae</taxon>
        <taxon>Micromonospora</taxon>
    </lineage>
</organism>